<evidence type="ECO:0000313" key="1">
    <source>
        <dbReference type="EMBL" id="RDU72423.1"/>
    </source>
</evidence>
<evidence type="ECO:0000313" key="2">
    <source>
        <dbReference type="Proteomes" id="UP000256424"/>
    </source>
</evidence>
<comment type="caution">
    <text evidence="1">The sequence shown here is derived from an EMBL/GenBank/DDBJ whole genome shotgun (WGS) entry which is preliminary data.</text>
</comment>
<organism evidence="1 2">
    <name type="scientific">Helicobacter aurati</name>
    <dbReference type="NCBI Taxonomy" id="137778"/>
    <lineage>
        <taxon>Bacteria</taxon>
        <taxon>Pseudomonadati</taxon>
        <taxon>Campylobacterota</taxon>
        <taxon>Epsilonproteobacteria</taxon>
        <taxon>Campylobacterales</taxon>
        <taxon>Helicobacteraceae</taxon>
        <taxon>Helicobacter</taxon>
    </lineage>
</organism>
<dbReference type="Proteomes" id="UP000256424">
    <property type="component" value="Unassembled WGS sequence"/>
</dbReference>
<accession>A0A3D8J4P8</accession>
<dbReference type="RefSeq" id="WP_104762799.1">
    <property type="nucleotide sequence ID" value="NZ_FZPM01000009.1"/>
</dbReference>
<dbReference type="Gene3D" id="1.10.10.10">
    <property type="entry name" value="Winged helix-like DNA-binding domain superfamily/Winged helix DNA-binding domain"/>
    <property type="match status" value="1"/>
</dbReference>
<dbReference type="InterPro" id="IPR036388">
    <property type="entry name" value="WH-like_DNA-bd_sf"/>
</dbReference>
<reference evidence="1 2" key="1">
    <citation type="submission" date="2018-04" db="EMBL/GenBank/DDBJ databases">
        <title>Novel Campyloabacter and Helicobacter Species and Strains.</title>
        <authorList>
            <person name="Mannion A.J."/>
            <person name="Shen Z."/>
            <person name="Fox J.G."/>
        </authorList>
    </citation>
    <scope>NUCLEOTIDE SEQUENCE [LARGE SCALE GENOMIC DNA]</scope>
    <source>
        <strain evidence="1 2">MIT 97-5075</strain>
    </source>
</reference>
<dbReference type="SUPFAM" id="SSF46785">
    <property type="entry name" value="Winged helix' DNA-binding domain"/>
    <property type="match status" value="1"/>
</dbReference>
<protein>
    <submittedName>
        <fullName evidence="1">Uncharacterized protein</fullName>
    </submittedName>
</protein>
<keyword evidence="2" id="KW-1185">Reference proteome</keyword>
<proteinExistence type="predicted"/>
<name>A0A3D8J4P8_9HELI</name>
<dbReference type="EMBL" id="NXLW01000007">
    <property type="protein sequence ID" value="RDU72423.1"/>
    <property type="molecule type" value="Genomic_DNA"/>
</dbReference>
<dbReference type="AlphaFoldDB" id="A0A3D8J4P8"/>
<gene>
    <name evidence="1" type="ORF">CQA66_05015</name>
</gene>
<sequence length="95" mass="10903">MINFSIKNLQIQGYTVLIKGENKKSGIFFLTELGQEFVRKNITQLFVLENNVFNEFSPEESKQLTQLLKKIPFAFSQKSAAEFCNPKILRTAKGK</sequence>
<dbReference type="InterPro" id="IPR036390">
    <property type="entry name" value="WH_DNA-bd_sf"/>
</dbReference>